<accession>A0A938WTF6</accession>
<evidence type="ECO:0000313" key="2">
    <source>
        <dbReference type="Proteomes" id="UP000706891"/>
    </source>
</evidence>
<reference evidence="1" key="1">
    <citation type="submission" date="2020-08" db="EMBL/GenBank/DDBJ databases">
        <authorList>
            <person name="Cejkova D."/>
            <person name="Kubasova T."/>
            <person name="Jahodarova E."/>
            <person name="Rychlik I."/>
        </authorList>
    </citation>
    <scope>NUCLEOTIDE SEQUENCE</scope>
    <source>
        <strain evidence="1">An824</strain>
    </source>
</reference>
<dbReference type="AlphaFoldDB" id="A0A938WTF6"/>
<dbReference type="InterPro" id="IPR039498">
    <property type="entry name" value="NTP_transf_5"/>
</dbReference>
<dbReference type="RefSeq" id="WP_205105058.1">
    <property type="nucleotide sequence ID" value="NZ_JACJJG010000049.1"/>
</dbReference>
<dbReference type="Proteomes" id="UP000706891">
    <property type="component" value="Unassembled WGS sequence"/>
</dbReference>
<dbReference type="EMBL" id="JACJJG010000049">
    <property type="protein sequence ID" value="MBM6674033.1"/>
    <property type="molecule type" value="Genomic_DNA"/>
</dbReference>
<keyword evidence="2" id="KW-1185">Reference proteome</keyword>
<dbReference type="Pfam" id="PF14907">
    <property type="entry name" value="NTP_transf_5"/>
    <property type="match status" value="1"/>
</dbReference>
<gene>
    <name evidence="1" type="ORF">H6A34_09115</name>
</gene>
<reference evidence="1" key="2">
    <citation type="journal article" date="2021" name="Sci. Rep.">
        <title>The distribution of antibiotic resistance genes in chicken gut microbiota commensals.</title>
        <authorList>
            <person name="Juricova H."/>
            <person name="Matiasovicova J."/>
            <person name="Kubasova T."/>
            <person name="Cejkova D."/>
            <person name="Rychlik I."/>
        </authorList>
    </citation>
    <scope>NUCLEOTIDE SEQUENCE</scope>
    <source>
        <strain evidence="1">An824</strain>
    </source>
</reference>
<name>A0A938WTF6_9BACT</name>
<sequence>MTDIEHLLFYFLRRGLWGRADTDDVNVDDGAWDKLFLLSCRHAVTPLVADGIALTSLRPPQELWQQWIAMSLRIEIINERMARCGELLVNWLADENISASVFKGTSVARWYPEPFHRGNGDIDIVVNNGWDRLERLFLRCGISFFYESGEIIVEQPEAFAPFVSVAEANKGVRNIFTLPGNEPYRIEFHYACESLYNPFADARLKRMSGHESSLYVKRSFSLSGDAPEFYLSCLVLHLRRHVLSYGIGLKQVCDVAVMLRRANLDITLLESLLRRLGAWRFSRVLFSFVEVYLYGMPVPSRRVSDKDVALLYSIFMDDGYMLKIQREDMGRRESSSAMRIVHNGWFWIRRSIRLFRLMPAEAFFFVCRKTYKRLHTVVCKTFKVIHIIH</sequence>
<organism evidence="1 2">
    <name type="scientific">Marseilla massiliensis</name>
    <dbReference type="NCBI Taxonomy" id="1841864"/>
    <lineage>
        <taxon>Bacteria</taxon>
        <taxon>Pseudomonadati</taxon>
        <taxon>Bacteroidota</taxon>
        <taxon>Bacteroidia</taxon>
        <taxon>Bacteroidales</taxon>
        <taxon>Prevotellaceae</taxon>
        <taxon>Marseilla</taxon>
    </lineage>
</organism>
<protein>
    <submittedName>
        <fullName evidence="1">Nucleotidyltransferase family protein</fullName>
    </submittedName>
</protein>
<comment type="caution">
    <text evidence="1">The sequence shown here is derived from an EMBL/GenBank/DDBJ whole genome shotgun (WGS) entry which is preliminary data.</text>
</comment>
<proteinExistence type="predicted"/>
<evidence type="ECO:0000313" key="1">
    <source>
        <dbReference type="EMBL" id="MBM6674033.1"/>
    </source>
</evidence>